<dbReference type="Gene3D" id="3.50.50.60">
    <property type="entry name" value="FAD/NAD(P)-binding domain"/>
    <property type="match status" value="1"/>
</dbReference>
<keyword evidence="2" id="KW-0285">Flavoprotein</keyword>
<dbReference type="PANTHER" id="PTHR42685">
    <property type="entry name" value="GERANYLGERANYL DIPHOSPHATE REDUCTASE"/>
    <property type="match status" value="1"/>
</dbReference>
<name>A0A9X2L835_9PROT</name>
<evidence type="ECO:0000256" key="2">
    <source>
        <dbReference type="ARBA" id="ARBA00022630"/>
    </source>
</evidence>
<dbReference type="Proteomes" id="UP001142610">
    <property type="component" value="Unassembled WGS sequence"/>
</dbReference>
<dbReference type="Pfam" id="PF01134">
    <property type="entry name" value="GIDA"/>
    <property type="match status" value="1"/>
</dbReference>
<reference evidence="5" key="1">
    <citation type="submission" date="2022-07" db="EMBL/GenBank/DDBJ databases">
        <title>Parvularcula maris sp. nov., an algicidal bacterium isolated from seawater.</title>
        <authorList>
            <person name="Li F."/>
        </authorList>
    </citation>
    <scope>NUCLEOTIDE SEQUENCE</scope>
    <source>
        <strain evidence="5">BGMRC 0090</strain>
    </source>
</reference>
<feature type="domain" description="MnmG N-terminal" evidence="4">
    <location>
        <begin position="2"/>
        <end position="141"/>
    </location>
</feature>
<keyword evidence="3" id="KW-0274">FAD</keyword>
<evidence type="ECO:0000256" key="1">
    <source>
        <dbReference type="ARBA" id="ARBA00001974"/>
    </source>
</evidence>
<gene>
    <name evidence="5" type="ORF">NOG11_04670</name>
</gene>
<comment type="cofactor">
    <cofactor evidence="1">
        <name>FAD</name>
        <dbReference type="ChEBI" id="CHEBI:57692"/>
    </cofactor>
</comment>
<dbReference type="RefSeq" id="WP_256618522.1">
    <property type="nucleotide sequence ID" value="NZ_JANIBC010000002.1"/>
</dbReference>
<accession>A0A9X2L835</accession>
<evidence type="ECO:0000256" key="3">
    <source>
        <dbReference type="ARBA" id="ARBA00022827"/>
    </source>
</evidence>
<organism evidence="5 6">
    <name type="scientific">Parvularcula maris</name>
    <dbReference type="NCBI Taxonomy" id="2965077"/>
    <lineage>
        <taxon>Bacteria</taxon>
        <taxon>Pseudomonadati</taxon>
        <taxon>Pseudomonadota</taxon>
        <taxon>Alphaproteobacteria</taxon>
        <taxon>Parvularculales</taxon>
        <taxon>Parvularculaceae</taxon>
        <taxon>Parvularcula</taxon>
    </lineage>
</organism>
<proteinExistence type="predicted"/>
<protein>
    <submittedName>
        <fullName evidence="5">FAD-dependent oxidoreductase</fullName>
    </submittedName>
</protein>
<evidence type="ECO:0000259" key="4">
    <source>
        <dbReference type="Pfam" id="PF01134"/>
    </source>
</evidence>
<comment type="caution">
    <text evidence="5">The sequence shown here is derived from an EMBL/GenBank/DDBJ whole genome shotgun (WGS) entry which is preliminary data.</text>
</comment>
<dbReference type="SUPFAM" id="SSF51905">
    <property type="entry name" value="FAD/NAD(P)-binding domain"/>
    <property type="match status" value="1"/>
</dbReference>
<dbReference type="PANTHER" id="PTHR42685:SF22">
    <property type="entry name" value="CONDITIONED MEDIUM FACTOR RECEPTOR 1"/>
    <property type="match status" value="1"/>
</dbReference>
<dbReference type="InterPro" id="IPR040131">
    <property type="entry name" value="MnmG_N"/>
</dbReference>
<dbReference type="AlphaFoldDB" id="A0A9X2L835"/>
<dbReference type="InterPro" id="IPR050407">
    <property type="entry name" value="Geranylgeranyl_reductase"/>
</dbReference>
<dbReference type="InterPro" id="IPR036188">
    <property type="entry name" value="FAD/NAD-bd_sf"/>
</dbReference>
<evidence type="ECO:0000313" key="5">
    <source>
        <dbReference type="EMBL" id="MCQ8184674.1"/>
    </source>
</evidence>
<evidence type="ECO:0000313" key="6">
    <source>
        <dbReference type="Proteomes" id="UP001142610"/>
    </source>
</evidence>
<sequence>MIIIGGGLAGGTAAWHLARGGAAVTLIERTTEPHDKVCGEFLSGEALGELRSMGIEPRDHGAASLTRVRTAARGDASAAPLPFEAVSLSRRILDELVLQRAAEAGADILRGVTVRAATPDSVLLRDGDSIHAPAVIVATGKHDLSQHKRPPGRHDGMVGIKTYLAVRPSVMADLRSTVDVVFFPGGYIGFQEVEGSRINACLAAEQWALSEAGGDPTALLRRVAQQSEHAHRIFADCSFLLEKPLAVGRIPYGLVRSRTDGLYYIGDQAAVIPSFCGEGMGLALRSGRLVAEAVLSGRSATDFQSSFARLAGRRVKAAATLSAILAKPSAQRLAAGLAGAAPFLVTALAAATRTPPTPQASGHVLAQ</sequence>
<keyword evidence="6" id="KW-1185">Reference proteome</keyword>
<dbReference type="EMBL" id="JANIBC010000002">
    <property type="protein sequence ID" value="MCQ8184674.1"/>
    <property type="molecule type" value="Genomic_DNA"/>
</dbReference>